<evidence type="ECO:0000313" key="3">
    <source>
        <dbReference type="Proteomes" id="UP001275084"/>
    </source>
</evidence>
<keyword evidence="3" id="KW-1185">Reference proteome</keyword>
<dbReference type="Gene3D" id="3.40.50.300">
    <property type="entry name" value="P-loop containing nucleotide triphosphate hydrolases"/>
    <property type="match status" value="1"/>
</dbReference>
<dbReference type="Proteomes" id="UP001275084">
    <property type="component" value="Unassembled WGS sequence"/>
</dbReference>
<evidence type="ECO:0000256" key="1">
    <source>
        <dbReference type="SAM" id="MobiDB-lite"/>
    </source>
</evidence>
<proteinExistence type="predicted"/>
<dbReference type="AlphaFoldDB" id="A0AAJ0HJ02"/>
<sequence length="290" mass="31519">MPCSGIRVPGDDATVAQQRRFNFSLLDNVSKSLTAAGFTSTVFDPAEQDDPDYGVWNVMLDGSLSKAHVKDGFFPTNLTAWNSSSTLVDVLVLNSAVSSLGLNAHLNCSTGIGLSFVWNAATVTQYIGRLFRIGQTKIVLISRETLTHVGLSTAEGDVIWSQWTNWPSYVPRREVDVDDGGLEVSFIDFTIGLTIQSKHDTTGESDAGWCACLNASGIAPDTQAAIMDPHFAYLRLSRSCQDWIRDTIEMRYAGLQDIQRASRAREMELQHAASRPGASSSSAEIFGDAS</sequence>
<dbReference type="EMBL" id="JAUIQD010000004">
    <property type="protein sequence ID" value="KAK3353325.1"/>
    <property type="molecule type" value="Genomic_DNA"/>
</dbReference>
<dbReference type="SUPFAM" id="SSF52540">
    <property type="entry name" value="P-loop containing nucleoside triphosphate hydrolases"/>
    <property type="match status" value="1"/>
</dbReference>
<reference evidence="2" key="1">
    <citation type="journal article" date="2023" name="Mol. Phylogenet. Evol.">
        <title>Genome-scale phylogeny and comparative genomics of the fungal order Sordariales.</title>
        <authorList>
            <person name="Hensen N."/>
            <person name="Bonometti L."/>
            <person name="Westerberg I."/>
            <person name="Brannstrom I.O."/>
            <person name="Guillou S."/>
            <person name="Cros-Aarteil S."/>
            <person name="Calhoun S."/>
            <person name="Haridas S."/>
            <person name="Kuo A."/>
            <person name="Mondo S."/>
            <person name="Pangilinan J."/>
            <person name="Riley R."/>
            <person name="LaButti K."/>
            <person name="Andreopoulos B."/>
            <person name="Lipzen A."/>
            <person name="Chen C."/>
            <person name="Yan M."/>
            <person name="Daum C."/>
            <person name="Ng V."/>
            <person name="Clum A."/>
            <person name="Steindorff A."/>
            <person name="Ohm R.A."/>
            <person name="Martin F."/>
            <person name="Silar P."/>
            <person name="Natvig D.O."/>
            <person name="Lalanne C."/>
            <person name="Gautier V."/>
            <person name="Ament-Velasquez S.L."/>
            <person name="Kruys A."/>
            <person name="Hutchinson M.I."/>
            <person name="Powell A.J."/>
            <person name="Barry K."/>
            <person name="Miller A.N."/>
            <person name="Grigoriev I.V."/>
            <person name="Debuchy R."/>
            <person name="Gladieux P."/>
            <person name="Hiltunen Thoren M."/>
            <person name="Johannesson H."/>
        </authorList>
    </citation>
    <scope>NUCLEOTIDE SEQUENCE</scope>
    <source>
        <strain evidence="2">CBS 955.72</strain>
    </source>
</reference>
<comment type="caution">
    <text evidence="2">The sequence shown here is derived from an EMBL/GenBank/DDBJ whole genome shotgun (WGS) entry which is preliminary data.</text>
</comment>
<feature type="compositionally biased region" description="Low complexity" evidence="1">
    <location>
        <begin position="272"/>
        <end position="283"/>
    </location>
</feature>
<name>A0AAJ0HJ02_9PEZI</name>
<accession>A0AAJ0HJ02</accession>
<organism evidence="2 3">
    <name type="scientific">Lasiosphaeria hispida</name>
    <dbReference type="NCBI Taxonomy" id="260671"/>
    <lineage>
        <taxon>Eukaryota</taxon>
        <taxon>Fungi</taxon>
        <taxon>Dikarya</taxon>
        <taxon>Ascomycota</taxon>
        <taxon>Pezizomycotina</taxon>
        <taxon>Sordariomycetes</taxon>
        <taxon>Sordariomycetidae</taxon>
        <taxon>Sordariales</taxon>
        <taxon>Lasiosphaeriaceae</taxon>
        <taxon>Lasiosphaeria</taxon>
    </lineage>
</organism>
<evidence type="ECO:0000313" key="2">
    <source>
        <dbReference type="EMBL" id="KAK3353325.1"/>
    </source>
</evidence>
<feature type="region of interest" description="Disordered" evidence="1">
    <location>
        <begin position="266"/>
        <end position="290"/>
    </location>
</feature>
<gene>
    <name evidence="2" type="ORF">B0T25DRAFT_568530</name>
</gene>
<reference evidence="2" key="2">
    <citation type="submission" date="2023-06" db="EMBL/GenBank/DDBJ databases">
        <authorList>
            <consortium name="Lawrence Berkeley National Laboratory"/>
            <person name="Haridas S."/>
            <person name="Hensen N."/>
            <person name="Bonometti L."/>
            <person name="Westerberg I."/>
            <person name="Brannstrom I.O."/>
            <person name="Guillou S."/>
            <person name="Cros-Aarteil S."/>
            <person name="Calhoun S."/>
            <person name="Kuo A."/>
            <person name="Mondo S."/>
            <person name="Pangilinan J."/>
            <person name="Riley R."/>
            <person name="Labutti K."/>
            <person name="Andreopoulos B."/>
            <person name="Lipzen A."/>
            <person name="Chen C."/>
            <person name="Yanf M."/>
            <person name="Daum C."/>
            <person name="Ng V."/>
            <person name="Clum A."/>
            <person name="Steindorff A."/>
            <person name="Ohm R."/>
            <person name="Martin F."/>
            <person name="Silar P."/>
            <person name="Natvig D."/>
            <person name="Lalanne C."/>
            <person name="Gautier V."/>
            <person name="Ament-Velasquez S.L."/>
            <person name="Kruys A."/>
            <person name="Hutchinson M.I."/>
            <person name="Powell A.J."/>
            <person name="Barry K."/>
            <person name="Miller A.N."/>
            <person name="Grigoriev I.V."/>
            <person name="Debuchy R."/>
            <person name="Gladieux P."/>
            <person name="Thoren M.H."/>
            <person name="Johannesson H."/>
        </authorList>
    </citation>
    <scope>NUCLEOTIDE SEQUENCE</scope>
    <source>
        <strain evidence="2">CBS 955.72</strain>
    </source>
</reference>
<dbReference type="InterPro" id="IPR027417">
    <property type="entry name" value="P-loop_NTPase"/>
</dbReference>
<protein>
    <submittedName>
        <fullName evidence="2">Uncharacterized protein</fullName>
    </submittedName>
</protein>